<evidence type="ECO:0000256" key="7">
    <source>
        <dbReference type="SAM" id="MobiDB-lite"/>
    </source>
</evidence>
<keyword evidence="1" id="KW-0479">Metal-binding</keyword>
<dbReference type="VEuPathDB" id="FungiDB:CDV56_100723"/>
<dbReference type="GeneID" id="38122697"/>
<evidence type="ECO:0000256" key="6">
    <source>
        <dbReference type="PROSITE-ProRule" id="PRU00091"/>
    </source>
</evidence>
<keyword evidence="3 6" id="KW-0863">Zinc-finger</keyword>
<keyword evidence="2" id="KW-0227">DNA damage</keyword>
<dbReference type="SUPFAM" id="SSF140125">
    <property type="entry name" value="Rabenosyn-5 Rab-binding domain-like"/>
    <property type="match status" value="1"/>
</dbReference>
<evidence type="ECO:0000259" key="8">
    <source>
        <dbReference type="PROSITE" id="PS50178"/>
    </source>
</evidence>
<dbReference type="PANTHER" id="PTHR13510:SF44">
    <property type="entry name" value="RABENOSYN-5"/>
    <property type="match status" value="1"/>
</dbReference>
<dbReference type="PROSITE" id="PS50178">
    <property type="entry name" value="ZF_FYVE"/>
    <property type="match status" value="2"/>
</dbReference>
<dbReference type="Pfam" id="PF01363">
    <property type="entry name" value="FYVE"/>
    <property type="match status" value="2"/>
</dbReference>
<dbReference type="SMART" id="SM00064">
    <property type="entry name" value="FYVE"/>
    <property type="match status" value="2"/>
</dbReference>
<feature type="region of interest" description="Disordered" evidence="7">
    <location>
        <begin position="94"/>
        <end position="119"/>
    </location>
</feature>
<feature type="domain" description="FYVE-type" evidence="8">
    <location>
        <begin position="539"/>
        <end position="617"/>
    </location>
</feature>
<dbReference type="InterPro" id="IPR013087">
    <property type="entry name" value="Znf_C2H2_type"/>
</dbReference>
<dbReference type="PANTHER" id="PTHR13510">
    <property type="entry name" value="FYVE-FINGER-CONTAINING RAB5 EFFECTOR PROTEIN RABENOSYN-5-RELATED"/>
    <property type="match status" value="1"/>
</dbReference>
<dbReference type="InterPro" id="IPR013083">
    <property type="entry name" value="Znf_RING/FYVE/PHD"/>
</dbReference>
<dbReference type="CDD" id="cd15737">
    <property type="entry name" value="FYVE2_Vac1p_like"/>
    <property type="match status" value="1"/>
</dbReference>
<protein>
    <recommendedName>
        <fullName evidence="8">FYVE-type domain-containing protein</fullName>
    </recommendedName>
</protein>
<proteinExistence type="predicted"/>
<feature type="domain" description="FYVE-type" evidence="8">
    <location>
        <begin position="400"/>
        <end position="456"/>
    </location>
</feature>
<dbReference type="InterPro" id="IPR000306">
    <property type="entry name" value="Znf_FYVE"/>
</dbReference>
<dbReference type="InterPro" id="IPR036531">
    <property type="entry name" value="Rbsn_Rab-bd_sf"/>
</dbReference>
<evidence type="ECO:0000256" key="3">
    <source>
        <dbReference type="ARBA" id="ARBA00022771"/>
    </source>
</evidence>
<dbReference type="OrthoDB" id="166134at2759"/>
<dbReference type="Gene3D" id="3.30.40.10">
    <property type="entry name" value="Zinc/RING finger domain, C3HC4 (zinc finger)"/>
    <property type="match status" value="2"/>
</dbReference>
<dbReference type="InterPro" id="IPR006642">
    <property type="entry name" value="Rad18_UBZ4"/>
</dbReference>
<dbReference type="GO" id="GO:0006281">
    <property type="term" value="P:DNA repair"/>
    <property type="evidence" value="ECO:0007669"/>
    <property type="project" value="UniProtKB-KW"/>
</dbReference>
<dbReference type="InterPro" id="IPR021565">
    <property type="entry name" value="Rbsn_Rab-bd"/>
</dbReference>
<feature type="compositionally biased region" description="Low complexity" evidence="7">
    <location>
        <begin position="1"/>
        <end position="39"/>
    </location>
</feature>
<name>A0A397G7F8_ASPTH</name>
<dbReference type="GO" id="GO:0003677">
    <property type="term" value="F:DNA binding"/>
    <property type="evidence" value="ECO:0007669"/>
    <property type="project" value="InterPro"/>
</dbReference>
<dbReference type="Proteomes" id="UP000215305">
    <property type="component" value="Unassembled WGS sequence"/>
</dbReference>
<accession>A0A397G7F8</accession>
<evidence type="ECO:0000256" key="1">
    <source>
        <dbReference type="ARBA" id="ARBA00022723"/>
    </source>
</evidence>
<dbReference type="STRING" id="41047.A0A397G7F8"/>
<dbReference type="RefSeq" id="XP_026610128.1">
    <property type="nucleotide sequence ID" value="XM_026754342.1"/>
</dbReference>
<organism evidence="9 10">
    <name type="scientific">Aspergillus thermomutatus</name>
    <name type="common">Neosartorya pseudofischeri</name>
    <dbReference type="NCBI Taxonomy" id="41047"/>
    <lineage>
        <taxon>Eukaryota</taxon>
        <taxon>Fungi</taxon>
        <taxon>Dikarya</taxon>
        <taxon>Ascomycota</taxon>
        <taxon>Pezizomycotina</taxon>
        <taxon>Eurotiomycetes</taxon>
        <taxon>Eurotiomycetidae</taxon>
        <taxon>Eurotiales</taxon>
        <taxon>Aspergillaceae</taxon>
        <taxon>Aspergillus</taxon>
        <taxon>Aspergillus subgen. Fumigati</taxon>
    </lineage>
</organism>
<dbReference type="InterPro" id="IPR017455">
    <property type="entry name" value="Znf_FYVE-rel"/>
</dbReference>
<dbReference type="InterPro" id="IPR052727">
    <property type="entry name" value="Rab4/Rab5_effector"/>
</dbReference>
<reference evidence="9" key="1">
    <citation type="submission" date="2018-08" db="EMBL/GenBank/DDBJ databases">
        <title>Draft genome sequence of azole-resistant Aspergillus thermomutatus (Neosartorya pseudofischeri) strain HMR AF 39, isolated from a human nasal aspirate.</title>
        <authorList>
            <person name="Parent-Michaud M."/>
            <person name="Dufresne P.J."/>
            <person name="Fournier E."/>
            <person name="Martineau C."/>
            <person name="Moreira S."/>
            <person name="Perkins V."/>
            <person name="De Repentigny L."/>
            <person name="Dufresne S.F."/>
        </authorList>
    </citation>
    <scope>NUCLEOTIDE SEQUENCE [LARGE SCALE GENOMIC DNA]</scope>
    <source>
        <strain evidence="9">HMR AF 39</strain>
    </source>
</reference>
<dbReference type="GO" id="GO:0008270">
    <property type="term" value="F:zinc ion binding"/>
    <property type="evidence" value="ECO:0007669"/>
    <property type="project" value="UniProtKB-KW"/>
</dbReference>
<keyword evidence="4" id="KW-0862">Zinc</keyword>
<comment type="caution">
    <text evidence="9">The sequence shown here is derived from an EMBL/GenBank/DDBJ whole genome shotgun (WGS) entry which is preliminary data.</text>
</comment>
<evidence type="ECO:0000256" key="4">
    <source>
        <dbReference type="ARBA" id="ARBA00022833"/>
    </source>
</evidence>
<evidence type="ECO:0000313" key="9">
    <source>
        <dbReference type="EMBL" id="RHZ44040.1"/>
    </source>
</evidence>
<dbReference type="SUPFAM" id="SSF57903">
    <property type="entry name" value="FYVE/PHD zinc finger"/>
    <property type="match status" value="2"/>
</dbReference>
<dbReference type="Pfam" id="PF11464">
    <property type="entry name" value="Rbsn"/>
    <property type="match status" value="1"/>
</dbReference>
<keyword evidence="5" id="KW-0234">DNA repair</keyword>
<evidence type="ECO:0000313" key="10">
    <source>
        <dbReference type="Proteomes" id="UP000215305"/>
    </source>
</evidence>
<evidence type="ECO:0000256" key="5">
    <source>
        <dbReference type="ARBA" id="ARBA00023204"/>
    </source>
</evidence>
<evidence type="ECO:0000256" key="2">
    <source>
        <dbReference type="ARBA" id="ARBA00022763"/>
    </source>
</evidence>
<dbReference type="InterPro" id="IPR011011">
    <property type="entry name" value="Znf_FYVE_PHD"/>
</dbReference>
<keyword evidence="10" id="KW-1185">Reference proteome</keyword>
<feature type="region of interest" description="Disordered" evidence="7">
    <location>
        <begin position="348"/>
        <end position="374"/>
    </location>
</feature>
<dbReference type="SMART" id="SM00734">
    <property type="entry name" value="ZnF_Rad18"/>
    <property type="match status" value="1"/>
</dbReference>
<gene>
    <name evidence="9" type="ORF">CDV56_100723</name>
</gene>
<sequence length="871" mass="96508">MTDYTDTTGTTYDTTGSTTGYGTTGTTGTTGTSYDNTGYGTTGTTGYGTTAGTTGYGTRGYGTTAGTYGTTYDNGYGTTAYDPSTGAYDQHMDYRTDGSTRHHRERVNPSGTYRHRDVDYRDDGTTRVHREYDNPNTGTSYHRDYERLGIPPQMPQPDCQSQAGYAHHRLVAPNPPTKPAQSYHLSRVYLPCSHKRHLTMSRRTLGGGRVLGTPNALAAAASTLSPQQKPSILSPTASSLSLNSQASASQFSSETQDLTSRISLENGATSISAAPAAAGAQLACPICNEEMVTLLQLNRHLDDVHQNLEDDRQDEVKDWFKVQMEKAKRFQPLAVLNQKLKGLDVFESNENHQPSVGPSRAAGPQPSYHEPPKILDPEDIIAKDHWQARGLYDICLEPSCGKRLNATNGCVNCRKCGKLFCEEHTMYQMKLSRSAQHEPVRGLWYRVCETCYKSREGYNDHNGLVRDRMDEFKAARKQTVDKATLEVSRLEKRLTRLTQLLASLPPDQIQSGGAKRWPVSWQNDQRRALEQTIVGWQDDSSVLRCPFCQQDFTSYTFRRHHCRTCGRVVCGDPATGCSSEVPLSITPLAKATGEKSPNAGAVNVDIRLCKECKSTLFDRRDFQADIMRKPPDVRAYENLAQFERGIRLLLPKFQKLLTTLQDPRRPPSAAQIAEASKVRRRLTDSFAQYDVAARRIRDMPTSSPTQQRLQKAIYQQATNFLHLHMLPLKALPKILKHATPNGRPASPASSIGTAPNHAAGGHRPRESALASIKYNSMAASESNISLASDTSSAVSALEAEEKSLRERLIVLEEQKFFVSEMIADANRRRKFDEVSSLAMNVEDLSREIDRINGVLAGLDFEGVYTGNQLRA</sequence>
<feature type="region of interest" description="Disordered" evidence="7">
    <location>
        <begin position="1"/>
        <end position="54"/>
    </location>
</feature>
<dbReference type="EMBL" id="NKHU02000358">
    <property type="protein sequence ID" value="RHZ44040.1"/>
    <property type="molecule type" value="Genomic_DNA"/>
</dbReference>
<dbReference type="PROSITE" id="PS00028">
    <property type="entry name" value="ZINC_FINGER_C2H2_1"/>
    <property type="match status" value="1"/>
</dbReference>
<dbReference type="CDD" id="cd15761">
    <property type="entry name" value="FYVE1_Vac1p_like"/>
    <property type="match status" value="1"/>
</dbReference>
<feature type="region of interest" description="Disordered" evidence="7">
    <location>
        <begin position="737"/>
        <end position="765"/>
    </location>
</feature>
<dbReference type="AlphaFoldDB" id="A0A397G7F8"/>